<dbReference type="GO" id="GO:0016989">
    <property type="term" value="F:sigma factor antagonist activity"/>
    <property type="evidence" value="ECO:0007669"/>
    <property type="project" value="TreeGrafter"/>
</dbReference>
<dbReference type="Pfam" id="PF04773">
    <property type="entry name" value="FecR"/>
    <property type="match status" value="1"/>
</dbReference>
<dbReference type="RefSeq" id="WP_120274354.1">
    <property type="nucleotide sequence ID" value="NZ_RAPN01000002.1"/>
</dbReference>
<dbReference type="Gene3D" id="3.55.50.30">
    <property type="match status" value="1"/>
</dbReference>
<dbReference type="PANTHER" id="PTHR30273">
    <property type="entry name" value="PERIPLASMIC SIGNAL SENSOR AND SIGMA FACTOR ACTIVATOR FECR-RELATED"/>
    <property type="match status" value="1"/>
</dbReference>
<dbReference type="FunFam" id="2.60.120.1440:FF:000001">
    <property type="entry name" value="Putative anti-sigma factor"/>
    <property type="match status" value="1"/>
</dbReference>
<dbReference type="PIRSF" id="PIRSF018266">
    <property type="entry name" value="FecR"/>
    <property type="match status" value="1"/>
</dbReference>
<dbReference type="Gene3D" id="2.60.120.1440">
    <property type="match status" value="1"/>
</dbReference>
<dbReference type="AlphaFoldDB" id="A0A419VYN6"/>
<evidence type="ECO:0000313" key="4">
    <source>
        <dbReference type="Proteomes" id="UP000283387"/>
    </source>
</evidence>
<gene>
    <name evidence="3" type="ORF">BC643_3313</name>
</gene>
<accession>A0A419VYN6</accession>
<evidence type="ECO:0000259" key="1">
    <source>
        <dbReference type="Pfam" id="PF04773"/>
    </source>
</evidence>
<comment type="caution">
    <text evidence="3">The sequence shown here is derived from an EMBL/GenBank/DDBJ whole genome shotgun (WGS) entry which is preliminary data.</text>
</comment>
<proteinExistence type="predicted"/>
<dbReference type="InterPro" id="IPR012373">
    <property type="entry name" value="Ferrdict_sens_TM"/>
</dbReference>
<evidence type="ECO:0000313" key="3">
    <source>
        <dbReference type="EMBL" id="RKD88170.1"/>
    </source>
</evidence>
<feature type="domain" description="Protein FecR C-terminal" evidence="2">
    <location>
        <begin position="273"/>
        <end position="334"/>
    </location>
</feature>
<dbReference type="OrthoDB" id="649666at2"/>
<dbReference type="EMBL" id="RAPN01000002">
    <property type="protein sequence ID" value="RKD88170.1"/>
    <property type="molecule type" value="Genomic_DNA"/>
</dbReference>
<dbReference type="PANTHER" id="PTHR30273:SF2">
    <property type="entry name" value="PROTEIN FECR"/>
    <property type="match status" value="1"/>
</dbReference>
<keyword evidence="4" id="KW-1185">Reference proteome</keyword>
<evidence type="ECO:0000259" key="2">
    <source>
        <dbReference type="Pfam" id="PF16344"/>
    </source>
</evidence>
<dbReference type="InterPro" id="IPR032508">
    <property type="entry name" value="FecR_C"/>
</dbReference>
<reference evidence="3 4" key="1">
    <citation type="submission" date="2018-09" db="EMBL/GenBank/DDBJ databases">
        <title>Genomic Encyclopedia of Archaeal and Bacterial Type Strains, Phase II (KMG-II): from individual species to whole genera.</title>
        <authorList>
            <person name="Goeker M."/>
        </authorList>
    </citation>
    <scope>NUCLEOTIDE SEQUENCE [LARGE SCALE GENOMIC DNA]</scope>
    <source>
        <strain evidence="3 4">DSM 27148</strain>
    </source>
</reference>
<dbReference type="InterPro" id="IPR006860">
    <property type="entry name" value="FecR"/>
</dbReference>
<feature type="domain" description="FecR protein" evidence="1">
    <location>
        <begin position="130"/>
        <end position="224"/>
    </location>
</feature>
<protein>
    <submittedName>
        <fullName evidence="3">FecR family protein</fullName>
    </submittedName>
</protein>
<sequence>MTKELLDKFLNDQCSPEELEQVKNWLSKFDSADEKEKLVYEDWKSFDLPDIEFGADENLKFNRLLDNIHSKLNKTQRVARTRNVSRFIGWATKAAAILFIPVLSILCYTVYNQVKQPSSLADMMVDSVEVSAPVGSITTVKLSDGTTVHLNYGSKISYPRIFTGKKRELKLKGEGFFEVAHNPEKPFIVEANGLNVKVLGTKFNVQAYPGQNVVSTTLVEGKVELEHATGQGSAKQLGAMKPGQHVEYFINSGKIESTIGNTGKYIGWKDGLLMFENSDIEEVVDRLGRKFNVDFVVDDDLRDLTYTVTFIDEPLSQILELMKEITPIRYRISPRIKLPDGSFSKQTITINKR</sequence>
<dbReference type="Pfam" id="PF16344">
    <property type="entry name" value="FecR_C"/>
    <property type="match status" value="1"/>
</dbReference>
<organism evidence="3 4">
    <name type="scientific">Mangrovibacterium diazotrophicum</name>
    <dbReference type="NCBI Taxonomy" id="1261403"/>
    <lineage>
        <taxon>Bacteria</taxon>
        <taxon>Pseudomonadati</taxon>
        <taxon>Bacteroidota</taxon>
        <taxon>Bacteroidia</taxon>
        <taxon>Marinilabiliales</taxon>
        <taxon>Prolixibacteraceae</taxon>
        <taxon>Mangrovibacterium</taxon>
    </lineage>
</organism>
<name>A0A419VYN6_9BACT</name>
<dbReference type="Proteomes" id="UP000283387">
    <property type="component" value="Unassembled WGS sequence"/>
</dbReference>